<dbReference type="KEGG" id="afs:AFR_25750"/>
<keyword evidence="3" id="KW-1185">Reference proteome</keyword>
<organism evidence="2 3">
    <name type="scientific">Actinoplanes friuliensis DSM 7358</name>
    <dbReference type="NCBI Taxonomy" id="1246995"/>
    <lineage>
        <taxon>Bacteria</taxon>
        <taxon>Bacillati</taxon>
        <taxon>Actinomycetota</taxon>
        <taxon>Actinomycetes</taxon>
        <taxon>Micromonosporales</taxon>
        <taxon>Micromonosporaceae</taxon>
        <taxon>Actinoplanes</taxon>
    </lineage>
</organism>
<evidence type="ECO:0000259" key="1">
    <source>
        <dbReference type="PROSITE" id="PS51186"/>
    </source>
</evidence>
<dbReference type="Gene3D" id="3.40.630.30">
    <property type="match status" value="1"/>
</dbReference>
<dbReference type="AlphaFoldDB" id="U5W2Q8"/>
<dbReference type="InterPro" id="IPR016181">
    <property type="entry name" value="Acyl_CoA_acyltransferase"/>
</dbReference>
<dbReference type="HOGENOM" id="CLU_113231_3_0_11"/>
<dbReference type="PATRIC" id="fig|1246995.3.peg.5220"/>
<dbReference type="GO" id="GO:0016747">
    <property type="term" value="F:acyltransferase activity, transferring groups other than amino-acyl groups"/>
    <property type="evidence" value="ECO:0007669"/>
    <property type="project" value="InterPro"/>
</dbReference>
<name>U5W2Q8_9ACTN</name>
<dbReference type="Pfam" id="PF13302">
    <property type="entry name" value="Acetyltransf_3"/>
    <property type="match status" value="1"/>
</dbReference>
<dbReference type="EMBL" id="CP006272">
    <property type="protein sequence ID" value="AGZ43414.1"/>
    <property type="molecule type" value="Genomic_DNA"/>
</dbReference>
<reference evidence="2 3" key="1">
    <citation type="journal article" date="2014" name="J. Biotechnol.">
        <title>Complete genome sequence of the actinobacterium Actinoplanes friuliensis HAG 010964, producer of the lipopeptide antibiotic friulimycin.</title>
        <authorList>
            <person name="Ruckert C."/>
            <person name="Szczepanowski R."/>
            <person name="Albersmeier A."/>
            <person name="Goesmann A."/>
            <person name="Fischer N."/>
            <person name="Steinkamper A."/>
            <person name="Puhler A."/>
            <person name="Biener R."/>
            <person name="Schwartz D."/>
            <person name="Kalinowski J."/>
        </authorList>
    </citation>
    <scope>NUCLEOTIDE SEQUENCE [LARGE SCALE GENOMIC DNA]</scope>
    <source>
        <strain evidence="2 3">DSM 7358</strain>
    </source>
</reference>
<dbReference type="PANTHER" id="PTHR39173:SF1">
    <property type="entry name" value="ACETYLTRANSFERASE"/>
    <property type="match status" value="1"/>
</dbReference>
<keyword evidence="2" id="KW-0808">Transferase</keyword>
<dbReference type="InterPro" id="IPR000182">
    <property type="entry name" value="GNAT_dom"/>
</dbReference>
<dbReference type="Proteomes" id="UP000017746">
    <property type="component" value="Chromosome"/>
</dbReference>
<dbReference type="eggNOG" id="COG3981">
    <property type="taxonomic scope" value="Bacteria"/>
</dbReference>
<dbReference type="SUPFAM" id="SSF55729">
    <property type="entry name" value="Acyl-CoA N-acyltransferases (Nat)"/>
    <property type="match status" value="1"/>
</dbReference>
<evidence type="ECO:0000313" key="2">
    <source>
        <dbReference type="EMBL" id="AGZ43414.1"/>
    </source>
</evidence>
<evidence type="ECO:0000313" key="3">
    <source>
        <dbReference type="Proteomes" id="UP000017746"/>
    </source>
</evidence>
<dbReference type="STRING" id="1246995.AFR_25750"/>
<protein>
    <submittedName>
        <fullName evidence="2">Putative GCN5-related N-acetyltransferase</fullName>
    </submittedName>
</protein>
<dbReference type="RefSeq" id="WP_023364093.1">
    <property type="nucleotide sequence ID" value="NC_022657.1"/>
</dbReference>
<proteinExistence type="predicted"/>
<dbReference type="PROSITE" id="PS51186">
    <property type="entry name" value="GNAT"/>
    <property type="match status" value="1"/>
</dbReference>
<sequence length="177" mass="19772">MAELITPTHRLHEAWLRSRDEWGRGTHQDGAGLRPGDDVDTADGFAGWVRRLLRESDPAIPAPEGWVHCSYWWIVEDNEVLGAIALRHELNDFLARAGGHIGYGVRPSARRRGLASFALGAVLPYARKLGLDRVLITCNVDNEGSRRTIEANGGVLEDIRDTEIGRLRRYWISLPGN</sequence>
<accession>U5W2Q8</accession>
<dbReference type="CDD" id="cd04301">
    <property type="entry name" value="NAT_SF"/>
    <property type="match status" value="1"/>
</dbReference>
<gene>
    <name evidence="2" type="ORF">AFR_25750</name>
</gene>
<dbReference type="OrthoDB" id="9797989at2"/>
<dbReference type="PANTHER" id="PTHR39173">
    <property type="entry name" value="ACETYLTRANSFERASE"/>
    <property type="match status" value="1"/>
</dbReference>
<feature type="domain" description="N-acetyltransferase" evidence="1">
    <location>
        <begin position="31"/>
        <end position="177"/>
    </location>
</feature>